<dbReference type="SUPFAM" id="SSF55811">
    <property type="entry name" value="Nudix"/>
    <property type="match status" value="1"/>
</dbReference>
<organism evidence="9 10">
    <name type="scientific">Klebsormidium nitens</name>
    <name type="common">Green alga</name>
    <name type="synonym">Ulothrix nitens</name>
    <dbReference type="NCBI Taxonomy" id="105231"/>
    <lineage>
        <taxon>Eukaryota</taxon>
        <taxon>Viridiplantae</taxon>
        <taxon>Streptophyta</taxon>
        <taxon>Klebsormidiophyceae</taxon>
        <taxon>Klebsormidiales</taxon>
        <taxon>Klebsormidiaceae</taxon>
        <taxon>Klebsormidium</taxon>
    </lineage>
</organism>
<dbReference type="InterPro" id="IPR000086">
    <property type="entry name" value="NUDIX_hydrolase_dom"/>
</dbReference>
<dbReference type="PANTHER" id="PTHR12992:SF24">
    <property type="entry name" value="PEROXISOMAL COENZYME A DIPHOSPHATASE NUDT7"/>
    <property type="match status" value="1"/>
</dbReference>
<evidence type="ECO:0000313" key="10">
    <source>
        <dbReference type="Proteomes" id="UP000054558"/>
    </source>
</evidence>
<dbReference type="OrthoDB" id="2020223at2759"/>
<dbReference type="PROSITE" id="PS51462">
    <property type="entry name" value="NUDIX"/>
    <property type="match status" value="1"/>
</dbReference>
<comment type="cofactor">
    <cofactor evidence="2">
        <name>Mg(2+)</name>
        <dbReference type="ChEBI" id="CHEBI:18420"/>
    </cofactor>
</comment>
<evidence type="ECO:0000256" key="4">
    <source>
        <dbReference type="ARBA" id="ARBA00022801"/>
    </source>
</evidence>
<keyword evidence="6" id="KW-0464">Manganese</keyword>
<dbReference type="GO" id="GO:0010945">
    <property type="term" value="F:coenzyme A diphosphatase activity"/>
    <property type="evidence" value="ECO:0007669"/>
    <property type="project" value="InterPro"/>
</dbReference>
<dbReference type="GO" id="GO:0006637">
    <property type="term" value="P:acyl-CoA metabolic process"/>
    <property type="evidence" value="ECO:0007669"/>
    <property type="project" value="UniProtKB-ARBA"/>
</dbReference>
<dbReference type="Gene3D" id="3.90.79.10">
    <property type="entry name" value="Nucleoside Triphosphate Pyrophosphohydrolase"/>
    <property type="match status" value="1"/>
</dbReference>
<reference evidence="9 10" key="1">
    <citation type="journal article" date="2014" name="Nat. Commun.">
        <title>Klebsormidium flaccidum genome reveals primary factors for plant terrestrial adaptation.</title>
        <authorList>
            <person name="Hori K."/>
            <person name="Maruyama F."/>
            <person name="Fujisawa T."/>
            <person name="Togashi T."/>
            <person name="Yamamoto N."/>
            <person name="Seo M."/>
            <person name="Sato S."/>
            <person name="Yamada T."/>
            <person name="Mori H."/>
            <person name="Tajima N."/>
            <person name="Moriyama T."/>
            <person name="Ikeuchi M."/>
            <person name="Watanabe M."/>
            <person name="Wada H."/>
            <person name="Kobayashi K."/>
            <person name="Saito M."/>
            <person name="Masuda T."/>
            <person name="Sasaki-Sekimoto Y."/>
            <person name="Mashiguchi K."/>
            <person name="Awai K."/>
            <person name="Shimojima M."/>
            <person name="Masuda S."/>
            <person name="Iwai M."/>
            <person name="Nobusawa T."/>
            <person name="Narise T."/>
            <person name="Kondo S."/>
            <person name="Saito H."/>
            <person name="Sato R."/>
            <person name="Murakawa M."/>
            <person name="Ihara Y."/>
            <person name="Oshima-Yamada Y."/>
            <person name="Ohtaka K."/>
            <person name="Satoh M."/>
            <person name="Sonobe K."/>
            <person name="Ishii M."/>
            <person name="Ohtani R."/>
            <person name="Kanamori-Sato M."/>
            <person name="Honoki R."/>
            <person name="Miyazaki D."/>
            <person name="Mochizuki H."/>
            <person name="Umetsu J."/>
            <person name="Higashi K."/>
            <person name="Shibata D."/>
            <person name="Kamiya Y."/>
            <person name="Sato N."/>
            <person name="Nakamura Y."/>
            <person name="Tabata S."/>
            <person name="Ida S."/>
            <person name="Kurokawa K."/>
            <person name="Ohta H."/>
        </authorList>
    </citation>
    <scope>NUCLEOTIDE SEQUENCE [LARGE SCALE GENOMIC DNA]</scope>
    <source>
        <strain evidence="9 10">NIES-2285</strain>
    </source>
</reference>
<dbReference type="Pfam" id="PF00293">
    <property type="entry name" value="NUDIX"/>
    <property type="match status" value="1"/>
</dbReference>
<keyword evidence="4" id="KW-0378">Hydrolase</keyword>
<keyword evidence="3" id="KW-0479">Metal-binding</keyword>
<dbReference type="GO" id="GO:0015937">
    <property type="term" value="P:coenzyme A biosynthetic process"/>
    <property type="evidence" value="ECO:0007669"/>
    <property type="project" value="UniProtKB-ARBA"/>
</dbReference>
<dbReference type="AlphaFoldDB" id="A0A1Y1IBI8"/>
<comment type="cofactor">
    <cofactor evidence="1">
        <name>Mn(2+)</name>
        <dbReference type="ChEBI" id="CHEBI:29035"/>
    </cofactor>
</comment>
<dbReference type="GO" id="GO:0046872">
    <property type="term" value="F:metal ion binding"/>
    <property type="evidence" value="ECO:0007669"/>
    <property type="project" value="UniProtKB-KW"/>
</dbReference>
<accession>A0A1Y1IBI8</accession>
<feature type="domain" description="Nudix hydrolase" evidence="8">
    <location>
        <begin position="56"/>
        <end position="192"/>
    </location>
</feature>
<dbReference type="Proteomes" id="UP000054558">
    <property type="component" value="Unassembled WGS sequence"/>
</dbReference>
<evidence type="ECO:0000256" key="7">
    <source>
        <dbReference type="SAM" id="MobiDB-lite"/>
    </source>
</evidence>
<protein>
    <recommendedName>
        <fullName evidence="8">Nudix hydrolase domain-containing protein</fullName>
    </recommendedName>
</protein>
<dbReference type="STRING" id="105231.A0A1Y1IBI8"/>
<dbReference type="FunFam" id="3.90.79.10:FF:000036">
    <property type="entry name" value="Nudix hydrolase 11"/>
    <property type="match status" value="1"/>
</dbReference>
<dbReference type="CDD" id="cd03426">
    <property type="entry name" value="NUDIX_CoAse_Nudt7"/>
    <property type="match status" value="1"/>
</dbReference>
<evidence type="ECO:0000256" key="6">
    <source>
        <dbReference type="ARBA" id="ARBA00023211"/>
    </source>
</evidence>
<dbReference type="GO" id="GO:0015938">
    <property type="term" value="P:coenzyme A catabolic process"/>
    <property type="evidence" value="ECO:0000318"/>
    <property type="project" value="GO_Central"/>
</dbReference>
<gene>
    <name evidence="9" type="ORF">KFL_002700060</name>
</gene>
<dbReference type="OMA" id="GMRDETD"/>
<proteinExistence type="predicted"/>
<evidence type="ECO:0000256" key="2">
    <source>
        <dbReference type="ARBA" id="ARBA00001946"/>
    </source>
</evidence>
<dbReference type="InterPro" id="IPR045121">
    <property type="entry name" value="CoAse"/>
</dbReference>
<feature type="region of interest" description="Disordered" evidence="7">
    <location>
        <begin position="1"/>
        <end position="56"/>
    </location>
</feature>
<evidence type="ECO:0000313" key="9">
    <source>
        <dbReference type="EMBL" id="GAQ86087.1"/>
    </source>
</evidence>
<keyword evidence="5" id="KW-0460">Magnesium</keyword>
<dbReference type="EMBL" id="DF237219">
    <property type="protein sequence ID" value="GAQ86087.1"/>
    <property type="molecule type" value="Genomic_DNA"/>
</dbReference>
<dbReference type="PANTHER" id="PTHR12992">
    <property type="entry name" value="NUDIX HYDROLASE"/>
    <property type="match status" value="1"/>
</dbReference>
<name>A0A1Y1IBI8_KLENI</name>
<dbReference type="GO" id="GO:0008893">
    <property type="term" value="F:guanosine-3',5'-bis(diphosphate) 3'-diphosphatase activity"/>
    <property type="evidence" value="ECO:0007669"/>
    <property type="project" value="UniProtKB-ARBA"/>
</dbReference>
<evidence type="ECO:0000256" key="3">
    <source>
        <dbReference type="ARBA" id="ARBA00022723"/>
    </source>
</evidence>
<sequence>MEAADKKHVRAKQWSPEGTEELKQRLRAYEAQQLSSLVQKTPNPDSAGLEEEKKPSKKASVLVLLFQGPQNELRVLLTERSKGLSSHGGEVALPGGKQDESDADEVAAALREAKEEVGLDPTNVEVLTTFEPFLSKHLLLVTPVIGSPIDPESFKRTPNSGEVETIFDAPLEMFLEEEGHRHKDIEMVNFPFRLHYFDYTDGTRQYNIWGLTASILIRIASTVFNREPAFEEFHPTLPSYREILVEMLKRNLFVL</sequence>
<evidence type="ECO:0000256" key="1">
    <source>
        <dbReference type="ARBA" id="ARBA00001936"/>
    </source>
</evidence>
<evidence type="ECO:0000259" key="8">
    <source>
        <dbReference type="PROSITE" id="PS51462"/>
    </source>
</evidence>
<dbReference type="GO" id="GO:0005737">
    <property type="term" value="C:cytoplasm"/>
    <property type="evidence" value="ECO:0007669"/>
    <property type="project" value="UniProtKB-ARBA"/>
</dbReference>
<dbReference type="InterPro" id="IPR015797">
    <property type="entry name" value="NUDIX_hydrolase-like_dom_sf"/>
</dbReference>
<evidence type="ECO:0000256" key="5">
    <source>
        <dbReference type="ARBA" id="ARBA00022842"/>
    </source>
</evidence>
<feature type="compositionally biased region" description="Polar residues" evidence="7">
    <location>
        <begin position="32"/>
        <end position="44"/>
    </location>
</feature>
<keyword evidence="10" id="KW-1185">Reference proteome</keyword>